<sequence>MRGKPQFMITYDCSSCGQDFAVTEFQKPVCFYCQAQVGFTIAKKEKLTPVVMAARLKLVTDRMMENLQKAYAVRPEEVDEQELLSAMKKAKDLKDQINNLSLNDSKSNSRE</sequence>
<proteinExistence type="predicted"/>
<gene>
    <name evidence="1" type="ORF">A3B10_03580</name>
</gene>
<organism evidence="1 2">
    <name type="scientific">Candidatus Doudnabacteria bacterium RIFCSPLOWO2_01_FULL_44_21</name>
    <dbReference type="NCBI Taxonomy" id="1817841"/>
    <lineage>
        <taxon>Bacteria</taxon>
        <taxon>Candidatus Doudnaibacteriota</taxon>
    </lineage>
</organism>
<dbReference type="Proteomes" id="UP000177281">
    <property type="component" value="Unassembled WGS sequence"/>
</dbReference>
<dbReference type="AlphaFoldDB" id="A0A1F5PYB6"/>
<evidence type="ECO:0000313" key="1">
    <source>
        <dbReference type="EMBL" id="OGE94844.1"/>
    </source>
</evidence>
<reference evidence="1 2" key="1">
    <citation type="journal article" date="2016" name="Nat. Commun.">
        <title>Thousands of microbial genomes shed light on interconnected biogeochemical processes in an aquifer system.</title>
        <authorList>
            <person name="Anantharaman K."/>
            <person name="Brown C.T."/>
            <person name="Hug L.A."/>
            <person name="Sharon I."/>
            <person name="Castelle C.J."/>
            <person name="Probst A.J."/>
            <person name="Thomas B.C."/>
            <person name="Singh A."/>
            <person name="Wilkins M.J."/>
            <person name="Karaoz U."/>
            <person name="Brodie E.L."/>
            <person name="Williams K.H."/>
            <person name="Hubbard S.S."/>
            <person name="Banfield J.F."/>
        </authorList>
    </citation>
    <scope>NUCLEOTIDE SEQUENCE [LARGE SCALE GENOMIC DNA]</scope>
</reference>
<comment type="caution">
    <text evidence="1">The sequence shown here is derived from an EMBL/GenBank/DDBJ whole genome shotgun (WGS) entry which is preliminary data.</text>
</comment>
<protein>
    <submittedName>
        <fullName evidence="1">Uncharacterized protein</fullName>
    </submittedName>
</protein>
<evidence type="ECO:0000313" key="2">
    <source>
        <dbReference type="Proteomes" id="UP000177281"/>
    </source>
</evidence>
<name>A0A1F5PYB6_9BACT</name>
<dbReference type="EMBL" id="MFFB01000007">
    <property type="protein sequence ID" value="OGE94844.1"/>
    <property type="molecule type" value="Genomic_DNA"/>
</dbReference>
<accession>A0A1F5PYB6</accession>
<dbReference type="STRING" id="1817841.A3B10_03580"/>